<dbReference type="Pfam" id="PF00400">
    <property type="entry name" value="WD40"/>
    <property type="match status" value="1"/>
</dbReference>
<dbReference type="EMBL" id="CAJNOU010000028">
    <property type="protein sequence ID" value="CAF0817354.1"/>
    <property type="molecule type" value="Genomic_DNA"/>
</dbReference>
<feature type="repeat" description="WD" evidence="3">
    <location>
        <begin position="444"/>
        <end position="485"/>
    </location>
</feature>
<dbReference type="AlphaFoldDB" id="A0A813U280"/>
<dbReference type="InterPro" id="IPR011992">
    <property type="entry name" value="EF-hand-dom_pair"/>
</dbReference>
<dbReference type="InterPro" id="IPR051242">
    <property type="entry name" value="WD-EF-hand_domain"/>
</dbReference>
<dbReference type="InterPro" id="IPR011047">
    <property type="entry name" value="Quinoprotein_ADH-like_sf"/>
</dbReference>
<reference evidence="4" key="1">
    <citation type="submission" date="2021-02" db="EMBL/GenBank/DDBJ databases">
        <authorList>
            <person name="Nowell W R."/>
        </authorList>
    </citation>
    <scope>NUCLEOTIDE SEQUENCE</scope>
</reference>
<dbReference type="InterPro" id="IPR015943">
    <property type="entry name" value="WD40/YVTN_repeat-like_dom_sf"/>
</dbReference>
<evidence type="ECO:0000256" key="1">
    <source>
        <dbReference type="ARBA" id="ARBA00022574"/>
    </source>
</evidence>
<dbReference type="InterPro" id="IPR019775">
    <property type="entry name" value="WD40_repeat_CS"/>
</dbReference>
<evidence type="ECO:0000256" key="2">
    <source>
        <dbReference type="ARBA" id="ARBA00022737"/>
    </source>
</evidence>
<dbReference type="Gene3D" id="1.10.238.10">
    <property type="entry name" value="EF-hand"/>
    <property type="match status" value="1"/>
</dbReference>
<keyword evidence="2" id="KW-0677">Repeat</keyword>
<organism evidence="4 5">
    <name type="scientific">Rotaria sordida</name>
    <dbReference type="NCBI Taxonomy" id="392033"/>
    <lineage>
        <taxon>Eukaryota</taxon>
        <taxon>Metazoa</taxon>
        <taxon>Spiralia</taxon>
        <taxon>Gnathifera</taxon>
        <taxon>Rotifera</taxon>
        <taxon>Eurotatoria</taxon>
        <taxon>Bdelloidea</taxon>
        <taxon>Philodinida</taxon>
        <taxon>Philodinidae</taxon>
        <taxon>Rotaria</taxon>
    </lineage>
</organism>
<proteinExistence type="predicted"/>
<feature type="repeat" description="WD" evidence="3">
    <location>
        <begin position="549"/>
        <end position="590"/>
    </location>
</feature>
<evidence type="ECO:0000313" key="5">
    <source>
        <dbReference type="Proteomes" id="UP000663889"/>
    </source>
</evidence>
<accession>A0A813U280</accession>
<evidence type="ECO:0000313" key="4">
    <source>
        <dbReference type="EMBL" id="CAF0817354.1"/>
    </source>
</evidence>
<dbReference type="PROSITE" id="PS50082">
    <property type="entry name" value="WD_REPEATS_2"/>
    <property type="match status" value="2"/>
</dbReference>
<dbReference type="SUPFAM" id="SSF50978">
    <property type="entry name" value="WD40 repeat-like"/>
    <property type="match status" value="1"/>
</dbReference>
<dbReference type="PROSITE" id="PS00678">
    <property type="entry name" value="WD_REPEATS_1"/>
    <property type="match status" value="1"/>
</dbReference>
<dbReference type="SMART" id="SM00320">
    <property type="entry name" value="WD40"/>
    <property type="match status" value="8"/>
</dbReference>
<dbReference type="InterPro" id="IPR036322">
    <property type="entry name" value="WD40_repeat_dom_sf"/>
</dbReference>
<dbReference type="PANTHER" id="PTHR44324:SF3">
    <property type="entry name" value="WD REPEAT-CONTAINING PROTEIN 49-LIKE"/>
    <property type="match status" value="1"/>
</dbReference>
<evidence type="ECO:0000256" key="3">
    <source>
        <dbReference type="PROSITE-ProRule" id="PRU00221"/>
    </source>
</evidence>
<dbReference type="SUPFAM" id="SSF47473">
    <property type="entry name" value="EF-hand"/>
    <property type="match status" value="1"/>
</dbReference>
<comment type="caution">
    <text evidence="4">The sequence shown here is derived from an EMBL/GenBank/DDBJ whole genome shotgun (WGS) entry which is preliminary data.</text>
</comment>
<dbReference type="SUPFAM" id="SSF50998">
    <property type="entry name" value="Quinoprotein alcohol dehydrogenase-like"/>
    <property type="match status" value="1"/>
</dbReference>
<evidence type="ECO:0008006" key="6">
    <source>
        <dbReference type="Google" id="ProtNLM"/>
    </source>
</evidence>
<gene>
    <name evidence="4" type="ORF">SEV965_LOCUS1440</name>
</gene>
<dbReference type="Proteomes" id="UP000663889">
    <property type="component" value="Unassembled WGS sequence"/>
</dbReference>
<keyword evidence="1 3" id="KW-0853">WD repeat</keyword>
<name>A0A813U280_9BILA</name>
<sequence>MDTTTNLNSSADDGIYTPDDDDGLLLKIDSDDELNVEKKLRVEDLRLLRQRFNRSLVASVNISTKTNGKISVSLTKEEFIEAFESILDLTQYGPLLEKLFDKLNSKETGLINWNDFCTYMLQFYQEEDFENTSHISPFNSEPKIRHILHNKQELTAKILHLENPVKFINISKEGYLGLWTTNLNLEKIYSAADELDDGMNNNVSSTGQSRRRAGMWVTDAIYMTDAHKLVLASTSRDLRFFTISNETFLEEFALFGKLDKNRNLEILSFILGVKNVPTCLDYYPSHTNGNTESILMFGDDCGFIHILYFKNPVNALFDPLRRKTDASKADKATSNTVQRVFWDELKDHEKYVRYYNMGAIHREYVRKVLYIPHNNSIIASSGDHRNSLIITNVNKLKKPYVFRLYKGCECFDYSKELNMLITGGADYLARIWNPYVTQKNMSILEGHHAAVVDVKINERLIQCYTFSKDAVIKAWDLKEYTCLQTISIRFPSTLGGKTPSFGPFPTDLYLNTSTNNVETSLPGGLVITCNDYICFMKLGQDAAREGSFTETHSAPISCAVYNPKLKQLITCADNSSMGAWDIETGRKAYFILDAHDGEEITCVSIDRLCRKIATGARNGVIKIWNSANGLNLHILPSVEDAEITGILFTDKGVITVGWSRKIVKYPDIVSEDRTDDQKNTVELVLPKADLTWRGSQVHRDDILCVENLLPISNIMCTASYDGEINVWSIDTEKLIICLRKAPKPSVHRSTLNPHRSSARRTKRYTPVPVDKLLFLRHRAKENMKYGVLLSSEAGKIYCWSLYGERKDMGMFHGSSNPGESILAMCTDATNKYLICGDTHGEIRIWNIENYCCSTTLPIQFDSTSPSLVYSWQAHLSPIIFCEWTDHKGYEDFILTGSTDHTTRLWTMNGEQIGIFGQRLQWDIDLFLTSRTQIDQEQFREKSAKKFDDNENEETSIIYEKTNPLLTDEVIPNNNEEQENQESSSFFANLNDHSVIFKSSSTAFESSSLLWRETTGLGISIEKGLTQQKLTRRERRHRFSNIDGRHLVKGGVCVTPYALLFTQDIDDTVSNQSHHYSTSKQPVIEDLLLINKDELPSTKSAPSKSRLILPPIIQRQPTSSSFGTNATLTPFDTEINNRFILPSRQTTFMKSISEIF</sequence>
<protein>
    <recommendedName>
        <fullName evidence="6">WD repeat-containing protein on Y chromosome</fullName>
    </recommendedName>
</protein>
<dbReference type="Gene3D" id="2.130.10.10">
    <property type="entry name" value="YVTN repeat-like/Quinoprotein amine dehydrogenase"/>
    <property type="match status" value="3"/>
</dbReference>
<dbReference type="PANTHER" id="PTHR44324">
    <property type="entry name" value="WD40 REPEAT DOMAIN 95"/>
    <property type="match status" value="1"/>
</dbReference>
<dbReference type="InterPro" id="IPR001680">
    <property type="entry name" value="WD40_rpt"/>
</dbReference>